<gene>
    <name evidence="3" type="ORF">JOC95_003081</name>
</gene>
<comment type="caution">
    <text evidence="3">The sequence shown here is derived from an EMBL/GenBank/DDBJ whole genome shotgun (WGS) entry which is preliminary data.</text>
</comment>
<dbReference type="PRINTS" id="PR00080">
    <property type="entry name" value="SDRFAMILY"/>
</dbReference>
<accession>A0ABS2P3M4</accession>
<comment type="similarity">
    <text evidence="1">Belongs to the short-chain dehydrogenases/reductases (SDR) family.</text>
</comment>
<reference evidence="3 4" key="1">
    <citation type="submission" date="2021-01" db="EMBL/GenBank/DDBJ databases">
        <title>Genomic Encyclopedia of Type Strains, Phase IV (KMG-IV): sequencing the most valuable type-strain genomes for metagenomic binning, comparative biology and taxonomic classification.</title>
        <authorList>
            <person name="Goeker M."/>
        </authorList>
    </citation>
    <scope>NUCLEOTIDE SEQUENCE [LARGE SCALE GENOMIC DNA]</scope>
    <source>
        <strain evidence="3 4">DSM 25879</strain>
    </source>
</reference>
<proteinExistence type="inferred from homology"/>
<dbReference type="Pfam" id="PF13561">
    <property type="entry name" value="adh_short_C2"/>
    <property type="match status" value="1"/>
</dbReference>
<dbReference type="Gene3D" id="3.40.50.720">
    <property type="entry name" value="NAD(P)-binding Rossmann-like Domain"/>
    <property type="match status" value="1"/>
</dbReference>
<dbReference type="InterPro" id="IPR002347">
    <property type="entry name" value="SDR_fam"/>
</dbReference>
<evidence type="ECO:0000313" key="3">
    <source>
        <dbReference type="EMBL" id="MBM7621208.1"/>
    </source>
</evidence>
<dbReference type="CDD" id="cd05233">
    <property type="entry name" value="SDR_c"/>
    <property type="match status" value="1"/>
</dbReference>
<dbReference type="Proteomes" id="UP000737402">
    <property type="component" value="Unassembled WGS sequence"/>
</dbReference>
<evidence type="ECO:0000256" key="2">
    <source>
        <dbReference type="ARBA" id="ARBA00023002"/>
    </source>
</evidence>
<dbReference type="RefSeq" id="WP_204417988.1">
    <property type="nucleotide sequence ID" value="NZ_JAFBED010000006.1"/>
</dbReference>
<organism evidence="3 4">
    <name type="scientific">Sutcliffiella tianshenii</name>
    <dbReference type="NCBI Taxonomy" id="1463404"/>
    <lineage>
        <taxon>Bacteria</taxon>
        <taxon>Bacillati</taxon>
        <taxon>Bacillota</taxon>
        <taxon>Bacilli</taxon>
        <taxon>Bacillales</taxon>
        <taxon>Bacillaceae</taxon>
        <taxon>Sutcliffiella</taxon>
    </lineage>
</organism>
<dbReference type="InterPro" id="IPR036291">
    <property type="entry name" value="NAD(P)-bd_dom_sf"/>
</dbReference>
<dbReference type="PRINTS" id="PR00081">
    <property type="entry name" value="GDHRDH"/>
</dbReference>
<dbReference type="SUPFAM" id="SSF51735">
    <property type="entry name" value="NAD(P)-binding Rossmann-fold domains"/>
    <property type="match status" value="1"/>
</dbReference>
<evidence type="ECO:0000256" key="1">
    <source>
        <dbReference type="ARBA" id="ARBA00006484"/>
    </source>
</evidence>
<keyword evidence="4" id="KW-1185">Reference proteome</keyword>
<dbReference type="PANTHER" id="PTHR43477:SF1">
    <property type="entry name" value="DIHYDROANTICAPSIN 7-DEHYDROGENASE"/>
    <property type="match status" value="1"/>
</dbReference>
<evidence type="ECO:0000313" key="4">
    <source>
        <dbReference type="Proteomes" id="UP000737402"/>
    </source>
</evidence>
<name>A0ABS2P3M4_9BACI</name>
<dbReference type="PANTHER" id="PTHR43477">
    <property type="entry name" value="DIHYDROANTICAPSIN 7-DEHYDROGENASE"/>
    <property type="match status" value="1"/>
</dbReference>
<sequence>MDLKGKVALIIGGTSGIGLETARCFLQQGSDVAIVGRDEEKTGLAGKKLKAETEGDTEVLSVQGDATSSEDVERIFEETLDRFGRLDILVHVAGISGRKWGDGPLDECTEEGWDVVMESNSKSVYLTNKHALSIMKKQKKGSIVNVSSVLGLIGTQDHFCTHAYAASRGAVISMTRSAAVYYAKDNIRLNVVCPGLLDTPMSQRAINDSVIREALTFYQPLSPHVGYPDDVAKAIAFLASDEAKFITGIALPIDGGWSAQ</sequence>
<dbReference type="InterPro" id="IPR051122">
    <property type="entry name" value="SDR_DHRS6-like"/>
</dbReference>
<dbReference type="EMBL" id="JAFBED010000006">
    <property type="protein sequence ID" value="MBM7621208.1"/>
    <property type="molecule type" value="Genomic_DNA"/>
</dbReference>
<keyword evidence="2" id="KW-0560">Oxidoreductase</keyword>
<protein>
    <submittedName>
        <fullName evidence="3">NAD(P)-dependent dehydrogenase (Short-subunit alcohol dehydrogenase family)</fullName>
    </submittedName>
</protein>